<organism evidence="1 2">
    <name type="scientific">Pseudocercospora musae</name>
    <dbReference type="NCBI Taxonomy" id="113226"/>
    <lineage>
        <taxon>Eukaryota</taxon>
        <taxon>Fungi</taxon>
        <taxon>Dikarya</taxon>
        <taxon>Ascomycota</taxon>
        <taxon>Pezizomycotina</taxon>
        <taxon>Dothideomycetes</taxon>
        <taxon>Dothideomycetidae</taxon>
        <taxon>Mycosphaerellales</taxon>
        <taxon>Mycosphaerellaceae</taxon>
        <taxon>Pseudocercospora</taxon>
    </lineage>
</organism>
<accession>A0A139I6K0</accession>
<gene>
    <name evidence="1" type="ORF">AC579_9151</name>
</gene>
<evidence type="ECO:0000313" key="1">
    <source>
        <dbReference type="EMBL" id="KXT10367.1"/>
    </source>
</evidence>
<name>A0A139I6K0_9PEZI</name>
<dbReference type="AlphaFoldDB" id="A0A139I6K0"/>
<sequence length="181" mass="19065">MLSAEVGIDGSMNQVESSRAKLSIKPGSSKLSQSRYMLPPTPLKPSPFSSTHTNLAVSSSVLGLPALSTSYSLLASASVSCIVALPYPPSPSSASPSPSSSLFGLSDSHLRTLIIVALPISRKAIHLPPIHLLEYKPSVNDKTNHHGYSPMTSDHCNYATTAAPPPPTVFFGHEYPAGNQD</sequence>
<dbReference type="EMBL" id="LFZO01000265">
    <property type="protein sequence ID" value="KXT10367.1"/>
    <property type="molecule type" value="Genomic_DNA"/>
</dbReference>
<protein>
    <submittedName>
        <fullName evidence="1">Uncharacterized protein</fullName>
    </submittedName>
</protein>
<comment type="caution">
    <text evidence="1">The sequence shown here is derived from an EMBL/GenBank/DDBJ whole genome shotgun (WGS) entry which is preliminary data.</text>
</comment>
<dbReference type="OrthoDB" id="3446116at2759"/>
<keyword evidence="2" id="KW-1185">Reference proteome</keyword>
<reference evidence="1 2" key="1">
    <citation type="submission" date="2015-07" db="EMBL/GenBank/DDBJ databases">
        <title>Comparative genomics of the Sigatoka disease complex on banana suggests a link between parallel evolutionary changes in Pseudocercospora fijiensis and Pseudocercospora eumusae and increased virulence on the banana host.</title>
        <authorList>
            <person name="Chang T.-C."/>
            <person name="Salvucci A."/>
            <person name="Crous P.W."/>
            <person name="Stergiopoulos I."/>
        </authorList>
    </citation>
    <scope>NUCLEOTIDE SEQUENCE [LARGE SCALE GENOMIC DNA]</scope>
    <source>
        <strain evidence="1 2">CBS 116634</strain>
    </source>
</reference>
<evidence type="ECO:0000313" key="2">
    <source>
        <dbReference type="Proteomes" id="UP000073492"/>
    </source>
</evidence>
<proteinExistence type="predicted"/>
<dbReference type="Proteomes" id="UP000073492">
    <property type="component" value="Unassembled WGS sequence"/>
</dbReference>